<keyword evidence="7 9" id="KW-0119">Carbohydrate metabolism</keyword>
<evidence type="ECO:0000256" key="8">
    <source>
        <dbReference type="PROSITE-ProRule" id="PRU10058"/>
    </source>
</evidence>
<dbReference type="GO" id="GO:0030245">
    <property type="term" value="P:cellulose catabolic process"/>
    <property type="evidence" value="ECO:0007669"/>
    <property type="project" value="UniProtKB-KW"/>
</dbReference>
<organism evidence="10 11">
    <name type="scientific">Methylomarinovum tepidoasis</name>
    <dbReference type="NCBI Taxonomy" id="2840183"/>
    <lineage>
        <taxon>Bacteria</taxon>
        <taxon>Pseudomonadati</taxon>
        <taxon>Pseudomonadota</taxon>
        <taxon>Gammaproteobacteria</taxon>
        <taxon>Methylococcales</taxon>
        <taxon>Methylothermaceae</taxon>
        <taxon>Methylomarinovum</taxon>
    </lineage>
</organism>
<evidence type="ECO:0000256" key="2">
    <source>
        <dbReference type="ARBA" id="ARBA00009209"/>
    </source>
</evidence>
<evidence type="ECO:0000313" key="10">
    <source>
        <dbReference type="EMBL" id="BCX88695.1"/>
    </source>
</evidence>
<dbReference type="InterPro" id="IPR008928">
    <property type="entry name" value="6-hairpin_glycosidase_sf"/>
</dbReference>
<keyword evidence="4 9" id="KW-0378">Hydrolase</keyword>
<reference evidence="11" key="1">
    <citation type="journal article" date="2024" name="Int. J. Syst. Evol. Microbiol.">
        <title>Methylomarinovum tepidoasis sp. nov., a moderately thermophilic methanotroph of the family Methylothermaceae isolated from a deep-sea hydrothermal field.</title>
        <authorList>
            <person name="Hirayama H."/>
            <person name="Takaki Y."/>
            <person name="Abe M."/>
            <person name="Miyazaki M."/>
            <person name="Uematsu K."/>
            <person name="Matsui Y."/>
            <person name="Takai K."/>
        </authorList>
    </citation>
    <scope>NUCLEOTIDE SEQUENCE [LARGE SCALE GENOMIC DNA]</scope>
    <source>
        <strain evidence="11">IN45</strain>
    </source>
</reference>
<dbReference type="PRINTS" id="PR00735">
    <property type="entry name" value="GLHYDRLASE8"/>
</dbReference>
<evidence type="ECO:0000256" key="6">
    <source>
        <dbReference type="ARBA" id="ARBA00023295"/>
    </source>
</evidence>
<dbReference type="Gene3D" id="1.50.10.10">
    <property type="match status" value="1"/>
</dbReference>
<keyword evidence="3" id="KW-0732">Signal</keyword>
<protein>
    <recommendedName>
        <fullName evidence="9">Glucanase</fullName>
        <ecNumber evidence="9">3.2.1.-</ecNumber>
    </recommendedName>
</protein>
<evidence type="ECO:0000256" key="7">
    <source>
        <dbReference type="ARBA" id="ARBA00023326"/>
    </source>
</evidence>
<evidence type="ECO:0000256" key="1">
    <source>
        <dbReference type="ARBA" id="ARBA00000966"/>
    </source>
</evidence>
<dbReference type="KEGG" id="meiy:MIN45_P1064"/>
<keyword evidence="6 9" id="KW-0326">Glycosidase</keyword>
<sequence>MLGFALGACTPSTALDRQWRTYKQRFIQDGRVVDTGNGGISHSEGQGYAMLLAVAADDRRTFERLWSWTRNQLQRRGDHLFIWRRRPGVPVEKEDHNNATDGDLLIAWALLRAAQRWNRPTWRTDALAILQDLKKTGIREWRNRPVMLPGAAGFVHPDHLTLNLSYWVFPALRDFYREDGDPLWPALSDSGLNLLQAARFGSWQLPSDWIAAGESLAPDPDHPPRFGYDAVRIPLYLIWGNHDNPEILTPFIRFWNQFDKFLPPWVDLEADCLAAYQAPRGIRNVRSLTLYAAGRNRWPALSPLAADDDYYSASLTLLAHLALAHER</sequence>
<dbReference type="SUPFAM" id="SSF48208">
    <property type="entry name" value="Six-hairpin glycosidases"/>
    <property type="match status" value="1"/>
</dbReference>
<keyword evidence="7 9" id="KW-0624">Polysaccharide degradation</keyword>
<dbReference type="EC" id="3.2.1.-" evidence="9"/>
<dbReference type="PROSITE" id="PS00812">
    <property type="entry name" value="GLYCOSYL_HYDROL_F8"/>
    <property type="match status" value="1"/>
</dbReference>
<dbReference type="Pfam" id="PF01270">
    <property type="entry name" value="Glyco_hydro_8"/>
    <property type="match status" value="1"/>
</dbReference>
<evidence type="ECO:0000256" key="3">
    <source>
        <dbReference type="ARBA" id="ARBA00022729"/>
    </source>
</evidence>
<dbReference type="AlphaFoldDB" id="A0AAU9C8C4"/>
<evidence type="ECO:0000256" key="4">
    <source>
        <dbReference type="ARBA" id="ARBA00022801"/>
    </source>
</evidence>
<name>A0AAU9C8C4_9GAMM</name>
<feature type="active site" description="Nucleophile" evidence="8">
    <location>
        <position position="101"/>
    </location>
</feature>
<dbReference type="EMBL" id="AP024718">
    <property type="protein sequence ID" value="BCX88695.1"/>
    <property type="molecule type" value="Genomic_DNA"/>
</dbReference>
<proteinExistence type="inferred from homology"/>
<accession>A0AAU9C8C4</accession>
<keyword evidence="11" id="KW-1185">Reference proteome</keyword>
<evidence type="ECO:0000256" key="5">
    <source>
        <dbReference type="ARBA" id="ARBA00023001"/>
    </source>
</evidence>
<dbReference type="InterPro" id="IPR019834">
    <property type="entry name" value="Glyco_hydro_8_CS"/>
</dbReference>
<comment type="catalytic activity">
    <reaction evidence="1">
        <text>Endohydrolysis of (1-&gt;4)-beta-D-glucosidic linkages in cellulose, lichenin and cereal beta-D-glucans.</text>
        <dbReference type="EC" id="3.2.1.4"/>
    </reaction>
</comment>
<comment type="similarity">
    <text evidence="2 9">Belongs to the glycosyl hydrolase 8 (cellulase D) family.</text>
</comment>
<evidence type="ECO:0000256" key="9">
    <source>
        <dbReference type="RuleBase" id="RU361167"/>
    </source>
</evidence>
<dbReference type="GO" id="GO:0008810">
    <property type="term" value="F:cellulase activity"/>
    <property type="evidence" value="ECO:0007669"/>
    <property type="project" value="UniProtKB-EC"/>
</dbReference>
<evidence type="ECO:0000313" key="11">
    <source>
        <dbReference type="Proteomes" id="UP001321450"/>
    </source>
</evidence>
<dbReference type="InterPro" id="IPR012341">
    <property type="entry name" value="6hp_glycosidase-like_sf"/>
</dbReference>
<dbReference type="InterPro" id="IPR002037">
    <property type="entry name" value="Glyco_hydro_8"/>
</dbReference>
<keyword evidence="5" id="KW-0136">Cellulose degradation</keyword>
<gene>
    <name evidence="10" type="ORF">MIN45_P1064</name>
</gene>
<dbReference type="Proteomes" id="UP001321450">
    <property type="component" value="Chromosome"/>
</dbReference>